<dbReference type="PANTHER" id="PTHR12612">
    <property type="entry name" value="NUCLEAR TRANSPORT FACTOR 2"/>
    <property type="match status" value="1"/>
</dbReference>
<feature type="domain" description="NTF2" evidence="2">
    <location>
        <begin position="19"/>
        <end position="204"/>
    </location>
</feature>
<dbReference type="SUPFAM" id="SSF54427">
    <property type="entry name" value="NTF2-like"/>
    <property type="match status" value="1"/>
</dbReference>
<dbReference type="RefSeq" id="XP_025348351.1">
    <property type="nucleotide sequence ID" value="XM_025493706.1"/>
</dbReference>
<feature type="region of interest" description="Disordered" evidence="1">
    <location>
        <begin position="114"/>
        <end position="148"/>
    </location>
</feature>
<dbReference type="Gene3D" id="3.10.450.50">
    <property type="match status" value="1"/>
</dbReference>
<reference evidence="3 4" key="1">
    <citation type="journal article" date="2018" name="Mol. Biol. Evol.">
        <title>Broad Genomic Sampling Reveals a Smut Pathogenic Ancestry of the Fungal Clade Ustilaginomycotina.</title>
        <authorList>
            <person name="Kijpornyongpan T."/>
            <person name="Mondo S.J."/>
            <person name="Barry K."/>
            <person name="Sandor L."/>
            <person name="Lee J."/>
            <person name="Lipzen A."/>
            <person name="Pangilinan J."/>
            <person name="LaButti K."/>
            <person name="Hainaut M."/>
            <person name="Henrissat B."/>
            <person name="Grigoriev I.V."/>
            <person name="Spatafora J.W."/>
            <person name="Aime M.C."/>
        </authorList>
    </citation>
    <scope>NUCLEOTIDE SEQUENCE [LARGE SCALE GENOMIC DNA]</scope>
    <source>
        <strain evidence="3 4">MCA 4718</strain>
    </source>
</reference>
<organism evidence="3 4">
    <name type="scientific">Pseudomicrostroma glucosiphilum</name>
    <dbReference type="NCBI Taxonomy" id="1684307"/>
    <lineage>
        <taxon>Eukaryota</taxon>
        <taxon>Fungi</taxon>
        <taxon>Dikarya</taxon>
        <taxon>Basidiomycota</taxon>
        <taxon>Ustilaginomycotina</taxon>
        <taxon>Exobasidiomycetes</taxon>
        <taxon>Microstromatales</taxon>
        <taxon>Microstromatales incertae sedis</taxon>
        <taxon>Pseudomicrostroma</taxon>
    </lineage>
</organism>
<evidence type="ECO:0000256" key="1">
    <source>
        <dbReference type="SAM" id="MobiDB-lite"/>
    </source>
</evidence>
<feature type="compositionally biased region" description="Low complexity" evidence="1">
    <location>
        <begin position="130"/>
        <end position="141"/>
    </location>
</feature>
<keyword evidence="4" id="KW-1185">Reference proteome</keyword>
<proteinExistence type="predicted"/>
<evidence type="ECO:0000259" key="2">
    <source>
        <dbReference type="PROSITE" id="PS50177"/>
    </source>
</evidence>
<dbReference type="InterPro" id="IPR002075">
    <property type="entry name" value="NTF2_dom"/>
</dbReference>
<dbReference type="InterPro" id="IPR032710">
    <property type="entry name" value="NTF2-like_dom_sf"/>
</dbReference>
<evidence type="ECO:0000313" key="3">
    <source>
        <dbReference type="EMBL" id="PWN21191.1"/>
    </source>
</evidence>
<dbReference type="Proteomes" id="UP000245942">
    <property type="component" value="Unassembled WGS sequence"/>
</dbReference>
<dbReference type="GO" id="GO:0006913">
    <property type="term" value="P:nucleocytoplasmic transport"/>
    <property type="evidence" value="ECO:0007669"/>
    <property type="project" value="InterPro"/>
</dbReference>
<protein>
    <submittedName>
        <fullName evidence="3">NTF2-like protein</fullName>
    </submittedName>
</protein>
<name>A0A316U9N2_9BASI</name>
<dbReference type="EMBL" id="KZ819326">
    <property type="protein sequence ID" value="PWN21191.1"/>
    <property type="molecule type" value="Genomic_DNA"/>
</dbReference>
<gene>
    <name evidence="3" type="ORF">BCV69DRAFT_290259</name>
</gene>
<dbReference type="STRING" id="1684307.A0A316U9N2"/>
<dbReference type="InterPro" id="IPR018222">
    <property type="entry name" value="Nuclear_transport_factor_2_euk"/>
</dbReference>
<dbReference type="AlphaFoldDB" id="A0A316U9N2"/>
<sequence length="206" mass="21778">MTEAQQRETRILFDYASRCAEQFVSLYYSASDSPSRSQLIPTLYLDTSTIVWNGNPIQGVAGVAELVSRMPFTRYEVQSVDCHPMGGGQGGTGNAQGLQPPSLLLTVTGVVTHHTPSSHTALPPSNAPASGNSNKKSGPNNYDSSLPLESLPRGFSQNFVLVDDPAKRGEGGVVVSVEAGAGPKGGGTETLTGRYFVLADEFRFVG</sequence>
<dbReference type="InterPro" id="IPR045875">
    <property type="entry name" value="NTF2"/>
</dbReference>
<evidence type="ECO:0000313" key="4">
    <source>
        <dbReference type="Proteomes" id="UP000245942"/>
    </source>
</evidence>
<dbReference type="OrthoDB" id="25408at2759"/>
<dbReference type="PROSITE" id="PS50177">
    <property type="entry name" value="NTF2_DOMAIN"/>
    <property type="match status" value="1"/>
</dbReference>
<dbReference type="Pfam" id="PF02136">
    <property type="entry name" value="NTF2"/>
    <property type="match status" value="1"/>
</dbReference>
<accession>A0A316U9N2</accession>
<dbReference type="GeneID" id="37015440"/>